<accession>A0A6C0BFC3</accession>
<sequence length="103" mass="12576">MYKIFKDERNNLLFTPCQNVYKKTSFEEKVLLPQLAPPNQIMRYNEWIELHEHNIIDIVDVILEKLRTCYIDNIKLKIDINVFEEEMKKTLYKSSYNKEKKYV</sequence>
<organism evidence="1">
    <name type="scientific">viral metagenome</name>
    <dbReference type="NCBI Taxonomy" id="1070528"/>
    <lineage>
        <taxon>unclassified sequences</taxon>
        <taxon>metagenomes</taxon>
        <taxon>organismal metagenomes</taxon>
    </lineage>
</organism>
<dbReference type="AlphaFoldDB" id="A0A6C0BFC3"/>
<protein>
    <submittedName>
        <fullName evidence="1">Uncharacterized protein</fullName>
    </submittedName>
</protein>
<name>A0A6C0BFC3_9ZZZZ</name>
<proteinExistence type="predicted"/>
<reference evidence="1" key="1">
    <citation type="journal article" date="2020" name="Nature">
        <title>Giant virus diversity and host interactions through global metagenomics.</title>
        <authorList>
            <person name="Schulz F."/>
            <person name="Roux S."/>
            <person name="Paez-Espino D."/>
            <person name="Jungbluth S."/>
            <person name="Walsh D.A."/>
            <person name="Denef V.J."/>
            <person name="McMahon K.D."/>
            <person name="Konstantinidis K.T."/>
            <person name="Eloe-Fadrosh E.A."/>
            <person name="Kyrpides N.C."/>
            <person name="Woyke T."/>
        </authorList>
    </citation>
    <scope>NUCLEOTIDE SEQUENCE</scope>
    <source>
        <strain evidence="1">GVMAG-M-3300010354-11</strain>
    </source>
</reference>
<evidence type="ECO:0000313" key="1">
    <source>
        <dbReference type="EMBL" id="QHS90682.1"/>
    </source>
</evidence>
<dbReference type="EMBL" id="MN739142">
    <property type="protein sequence ID" value="QHS90682.1"/>
    <property type="molecule type" value="Genomic_DNA"/>
</dbReference>